<dbReference type="GO" id="GO:0009847">
    <property type="term" value="P:spore germination"/>
    <property type="evidence" value="ECO:0007669"/>
    <property type="project" value="InterPro"/>
</dbReference>
<protein>
    <submittedName>
        <fullName evidence="5">Spore germination protein</fullName>
    </submittedName>
</protein>
<dbReference type="InterPro" id="IPR004995">
    <property type="entry name" value="Spore_Ger"/>
</dbReference>
<dbReference type="PIRSF" id="PIRSF005690">
    <property type="entry name" value="GerBA"/>
    <property type="match status" value="1"/>
</dbReference>
<dbReference type="PANTHER" id="PTHR22550:SF5">
    <property type="entry name" value="LEUCINE ZIPPER PROTEIN 4"/>
    <property type="match status" value="1"/>
</dbReference>
<comment type="similarity">
    <text evidence="1">Belongs to the GerABKA family.</text>
</comment>
<feature type="transmembrane region" description="Helical" evidence="4">
    <location>
        <begin position="423"/>
        <end position="445"/>
    </location>
</feature>
<dbReference type="RefSeq" id="WP_257451943.1">
    <property type="nucleotide sequence ID" value="NZ_JANIPJ010000027.1"/>
</dbReference>
<feature type="transmembrane region" description="Helical" evidence="4">
    <location>
        <begin position="298"/>
        <end position="317"/>
    </location>
</feature>
<evidence type="ECO:0000313" key="5">
    <source>
        <dbReference type="EMBL" id="MCR2807449.1"/>
    </source>
</evidence>
<dbReference type="PANTHER" id="PTHR22550">
    <property type="entry name" value="SPORE GERMINATION PROTEIN"/>
    <property type="match status" value="1"/>
</dbReference>
<evidence type="ECO:0000256" key="3">
    <source>
        <dbReference type="SAM" id="MobiDB-lite"/>
    </source>
</evidence>
<evidence type="ECO:0000313" key="6">
    <source>
        <dbReference type="Proteomes" id="UP001141950"/>
    </source>
</evidence>
<dbReference type="AlphaFoldDB" id="A0A9X2MW65"/>
<evidence type="ECO:0000256" key="1">
    <source>
        <dbReference type="ARBA" id="ARBA00005278"/>
    </source>
</evidence>
<evidence type="ECO:0000256" key="4">
    <source>
        <dbReference type="SAM" id="Phobius"/>
    </source>
</evidence>
<proteinExistence type="inferred from homology"/>
<keyword evidence="2 4" id="KW-0472">Membrane</keyword>
<reference evidence="5" key="1">
    <citation type="submission" date="2022-08" db="EMBL/GenBank/DDBJ databases">
        <title>The genomic sequence of strain Paenibacillus sp. SCIV0701.</title>
        <authorList>
            <person name="Zhao H."/>
        </authorList>
    </citation>
    <scope>NUCLEOTIDE SEQUENCE</scope>
    <source>
        <strain evidence="5">SCIV0701</strain>
    </source>
</reference>
<dbReference type="Pfam" id="PF03323">
    <property type="entry name" value="GerA"/>
    <property type="match status" value="1"/>
</dbReference>
<evidence type="ECO:0000256" key="2">
    <source>
        <dbReference type="ARBA" id="ARBA00023136"/>
    </source>
</evidence>
<keyword evidence="4" id="KW-1133">Transmembrane helix</keyword>
<organism evidence="5 6">
    <name type="scientific">Paenibacillus soyae</name>
    <dbReference type="NCBI Taxonomy" id="2969249"/>
    <lineage>
        <taxon>Bacteria</taxon>
        <taxon>Bacillati</taxon>
        <taxon>Bacillota</taxon>
        <taxon>Bacilli</taxon>
        <taxon>Bacillales</taxon>
        <taxon>Paenibacillaceae</taxon>
        <taxon>Paenibacillus</taxon>
    </lineage>
</organism>
<sequence length="510" mass="56831">MPETRNRKDAAPHDAPGKELLDLFSSTEDLVTRSIRILGLEGRLIYLHEMINQTALTNIEQSLTDLAWMQPNESDESRQEHNKMDLLKAKLAGGTSLDEDGVDSLVDPILSGKTVLLFEELRQAFLLPTSDAEGRSIDEPVTDQVVRGPRDGFVELISKNLMLIRRRIKSPDLKVEYITLGKQTRTEIAIVYLKNIANEGIVEEVRKRLSRIEIDGILESNYIEQLIQDAPLSPFPTMAAAERPDRICASLLEGKVAIVTDGTPFVLTAPSVFVEFLHSNEDYYDGAMPASIIRWIRALGLLIATFLPAFYVAITTIHQDLLQTPLLIRIAGYREDLPYPVLVEAFFMQLTFELVREAGLRMPKAIGNAVTIVGTLVIGQAAVQAGLVGALMVIVVAVTALTTFILPNYGFIQVARYTSFPMLILAGLFGFMGIILGLMFILAHLCSLRSFGVPYLSPISPAHKDAWKDVFYRAPWWRMDMRNPESGIRNRRRSRTPIPHPPDPETEGPG</sequence>
<keyword evidence="4" id="KW-0812">Transmembrane</keyword>
<dbReference type="Proteomes" id="UP001141950">
    <property type="component" value="Unassembled WGS sequence"/>
</dbReference>
<dbReference type="GO" id="GO:0016020">
    <property type="term" value="C:membrane"/>
    <property type="evidence" value="ECO:0007669"/>
    <property type="project" value="InterPro"/>
</dbReference>
<accession>A0A9X2MW65</accession>
<dbReference type="InterPro" id="IPR050768">
    <property type="entry name" value="UPF0353/GerABKA_families"/>
</dbReference>
<name>A0A9X2MW65_9BACL</name>
<comment type="caution">
    <text evidence="5">The sequence shown here is derived from an EMBL/GenBank/DDBJ whole genome shotgun (WGS) entry which is preliminary data.</text>
</comment>
<feature type="region of interest" description="Disordered" evidence="3">
    <location>
        <begin position="487"/>
        <end position="510"/>
    </location>
</feature>
<keyword evidence="6" id="KW-1185">Reference proteome</keyword>
<gene>
    <name evidence="5" type="ORF">NQZ67_26530</name>
</gene>
<feature type="transmembrane region" description="Helical" evidence="4">
    <location>
        <begin position="389"/>
        <end position="411"/>
    </location>
</feature>
<dbReference type="EMBL" id="JANIPJ010000027">
    <property type="protein sequence ID" value="MCR2807449.1"/>
    <property type="molecule type" value="Genomic_DNA"/>
</dbReference>